<gene>
    <name evidence="3" type="ORF">B0T17DRAFT_545601</name>
</gene>
<dbReference type="AlphaFoldDB" id="A0AA39TJW9"/>
<evidence type="ECO:0008006" key="5">
    <source>
        <dbReference type="Google" id="ProtNLM"/>
    </source>
</evidence>
<feature type="region of interest" description="Disordered" evidence="1">
    <location>
        <begin position="326"/>
        <end position="388"/>
    </location>
</feature>
<dbReference type="PANTHER" id="PTHR15887:SF1">
    <property type="entry name" value="TRANSMEMBRANE PROTEIN 69"/>
    <property type="match status" value="1"/>
</dbReference>
<comment type="caution">
    <text evidence="3">The sequence shown here is derived from an EMBL/GenBank/DDBJ whole genome shotgun (WGS) entry which is preliminary data.</text>
</comment>
<dbReference type="PANTHER" id="PTHR15887">
    <property type="entry name" value="TRANSMEMBRANE PROTEIN 69"/>
    <property type="match status" value="1"/>
</dbReference>
<feature type="compositionally biased region" description="Basic and acidic residues" evidence="1">
    <location>
        <begin position="326"/>
        <end position="364"/>
    </location>
</feature>
<evidence type="ECO:0000256" key="1">
    <source>
        <dbReference type="SAM" id="MobiDB-lite"/>
    </source>
</evidence>
<proteinExistence type="predicted"/>
<keyword evidence="2" id="KW-0472">Membrane</keyword>
<feature type="transmembrane region" description="Helical" evidence="2">
    <location>
        <begin position="274"/>
        <end position="297"/>
    </location>
</feature>
<name>A0AA39TJW9_9PEZI</name>
<dbReference type="Proteomes" id="UP001174934">
    <property type="component" value="Unassembled WGS sequence"/>
</dbReference>
<feature type="compositionally biased region" description="Basic and acidic residues" evidence="1">
    <location>
        <begin position="372"/>
        <end position="388"/>
    </location>
</feature>
<feature type="transmembrane region" description="Helical" evidence="2">
    <location>
        <begin position="235"/>
        <end position="262"/>
    </location>
</feature>
<accession>A0AA39TJW9</accession>
<keyword evidence="4" id="KW-1185">Reference proteome</keyword>
<evidence type="ECO:0000313" key="4">
    <source>
        <dbReference type="Proteomes" id="UP001174934"/>
    </source>
</evidence>
<evidence type="ECO:0000256" key="2">
    <source>
        <dbReference type="SAM" id="Phobius"/>
    </source>
</evidence>
<keyword evidence="2" id="KW-0812">Transmembrane</keyword>
<evidence type="ECO:0000313" key="3">
    <source>
        <dbReference type="EMBL" id="KAK0609949.1"/>
    </source>
</evidence>
<keyword evidence="2" id="KW-1133">Transmembrane helix</keyword>
<dbReference type="Pfam" id="PF11911">
    <property type="entry name" value="DUF3429"/>
    <property type="match status" value="1"/>
</dbReference>
<protein>
    <recommendedName>
        <fullName evidence="5">Mitochondrial inner membrane protein 1</fullName>
    </recommendedName>
</protein>
<sequence>MLRSTRSVLGSAQKLTLASRIPHASLISRPAPSNLLASSSQAVALSRTTTPRVQLALFSSKTPLQPNKIDKDFEKEAGQKKLVSDPSKVTTQSSVRHVFEQGQAPKEPDVDMLKDLKKDLNTVKETVALNSVPRGPYTIGLAGTLPYFATSLSTIYLSWDLNTMWPTQSSFLNSFMVPHETAAHWLTLLEPIQVGYGAVIITFIGAMHLGRELGETLPSRERTRFRYTTAVTAPALAWSTHFMPIEWALITQFLTFTGLYFADARAATRGWMPSWYATYRFVLTAIVGAAIFVSLVGRAKIGGKRNKLSSGDLEDLLGQDPEKKVFHNWAKEEEEERERLKKEKEEEEKKKAEEEKKKAEEKQKGKGGKNGSSEKKDGGKGDGKEKGN</sequence>
<dbReference type="EMBL" id="JAULSR010000011">
    <property type="protein sequence ID" value="KAK0609949.1"/>
    <property type="molecule type" value="Genomic_DNA"/>
</dbReference>
<reference evidence="3" key="1">
    <citation type="submission" date="2023-06" db="EMBL/GenBank/DDBJ databases">
        <title>Genome-scale phylogeny and comparative genomics of the fungal order Sordariales.</title>
        <authorList>
            <consortium name="Lawrence Berkeley National Laboratory"/>
            <person name="Hensen N."/>
            <person name="Bonometti L."/>
            <person name="Westerberg I."/>
            <person name="Brannstrom I.O."/>
            <person name="Guillou S."/>
            <person name="Cros-Aarteil S."/>
            <person name="Calhoun S."/>
            <person name="Haridas S."/>
            <person name="Kuo A."/>
            <person name="Mondo S."/>
            <person name="Pangilinan J."/>
            <person name="Riley R."/>
            <person name="LaButti K."/>
            <person name="Andreopoulos B."/>
            <person name="Lipzen A."/>
            <person name="Chen C."/>
            <person name="Yanf M."/>
            <person name="Daum C."/>
            <person name="Ng V."/>
            <person name="Clum A."/>
            <person name="Steindorff A."/>
            <person name="Ohm R."/>
            <person name="Martin F."/>
            <person name="Silar P."/>
            <person name="Natvig D."/>
            <person name="Lalanne C."/>
            <person name="Gautier V."/>
            <person name="Ament-velasquez S.L."/>
            <person name="Kruys A."/>
            <person name="Hutchinson M.I."/>
            <person name="Powell A.J."/>
            <person name="Barry K."/>
            <person name="Miller A.N."/>
            <person name="Grigoriev I.V."/>
            <person name="Debuchy R."/>
            <person name="Gladieux P."/>
            <person name="Thoren M.H."/>
            <person name="Johannesson H."/>
        </authorList>
    </citation>
    <scope>NUCLEOTIDE SEQUENCE</scope>
    <source>
        <strain evidence="3">SMH3391-2</strain>
    </source>
</reference>
<feature type="transmembrane region" description="Helical" evidence="2">
    <location>
        <begin position="194"/>
        <end position="214"/>
    </location>
</feature>
<feature type="transmembrane region" description="Helical" evidence="2">
    <location>
        <begin position="139"/>
        <end position="159"/>
    </location>
</feature>
<dbReference type="InterPro" id="IPR021836">
    <property type="entry name" value="DUF3429"/>
</dbReference>
<organism evidence="3 4">
    <name type="scientific">Bombardia bombarda</name>
    <dbReference type="NCBI Taxonomy" id="252184"/>
    <lineage>
        <taxon>Eukaryota</taxon>
        <taxon>Fungi</taxon>
        <taxon>Dikarya</taxon>
        <taxon>Ascomycota</taxon>
        <taxon>Pezizomycotina</taxon>
        <taxon>Sordariomycetes</taxon>
        <taxon>Sordariomycetidae</taxon>
        <taxon>Sordariales</taxon>
        <taxon>Lasiosphaeriaceae</taxon>
        <taxon>Bombardia</taxon>
    </lineage>
</organism>